<comment type="caution">
    <text evidence="3">The sequence shown here is derived from an EMBL/GenBank/DDBJ whole genome shotgun (WGS) entry which is preliminary data.</text>
</comment>
<accession>A0ABR1JIK1</accession>
<feature type="transmembrane region" description="Helical" evidence="1">
    <location>
        <begin position="12"/>
        <end position="31"/>
    </location>
</feature>
<organism evidence="3 4">
    <name type="scientific">Marasmiellus scandens</name>
    <dbReference type="NCBI Taxonomy" id="2682957"/>
    <lineage>
        <taxon>Eukaryota</taxon>
        <taxon>Fungi</taxon>
        <taxon>Dikarya</taxon>
        <taxon>Basidiomycota</taxon>
        <taxon>Agaricomycotina</taxon>
        <taxon>Agaricomycetes</taxon>
        <taxon>Agaricomycetidae</taxon>
        <taxon>Agaricales</taxon>
        <taxon>Marasmiineae</taxon>
        <taxon>Omphalotaceae</taxon>
        <taxon>Marasmiellus</taxon>
    </lineage>
</organism>
<sequence length="459" mass="52615">MSDTVMSFSFDILLLIFGLVSPATLCSLTLVCKDFHDTCNYITKFAYRRQRLLTGYFSVHHEANFWWLQRHLGMVLCGKRVLQFLARLPVSNNELQVYVTATRAQLAVDFLVRTGFVYHKTEEIACVQAALVSIENKLNMISPHWPNRKSTKHPVAGSMVFSKTGTLATIRLVVCARSVMETVLSFPSTYTMAYATHDRVVTIFPRTTYILNKTLRVFHRWSDEDLGFWPFVPSDDGGYDLLHPSFEHAFPSGSELGVYTRKIGDAHCWVRRYANPGEVLPPAFHPRILPEVAKEGRMCTRCEYKIKEPTFQGAWTNGYNADGRLILRTVVKHAGEENHLTSFERMVLYCEDPYTRTRNDFVLARDLMLSRIEQIFCSASLLERPSAYMLSLLVSNVHLITRRCTCTGERRPHANVFLLFQEDGSWVLVVLLTVYHRELPVISFPSVDRLIFAVVHKDN</sequence>
<feature type="domain" description="F-box" evidence="2">
    <location>
        <begin position="11"/>
        <end position="40"/>
    </location>
</feature>
<dbReference type="EMBL" id="JBANRG010000018">
    <property type="protein sequence ID" value="KAK7458081.1"/>
    <property type="molecule type" value="Genomic_DNA"/>
</dbReference>
<proteinExistence type="predicted"/>
<dbReference type="InterPro" id="IPR001810">
    <property type="entry name" value="F-box_dom"/>
</dbReference>
<dbReference type="SUPFAM" id="SSF81383">
    <property type="entry name" value="F-box domain"/>
    <property type="match status" value="1"/>
</dbReference>
<keyword evidence="4" id="KW-1185">Reference proteome</keyword>
<keyword evidence="1" id="KW-0812">Transmembrane</keyword>
<gene>
    <name evidence="3" type="ORF">VKT23_009987</name>
</gene>
<evidence type="ECO:0000256" key="1">
    <source>
        <dbReference type="SAM" id="Phobius"/>
    </source>
</evidence>
<keyword evidence="1" id="KW-0472">Membrane</keyword>
<dbReference type="InterPro" id="IPR036047">
    <property type="entry name" value="F-box-like_dom_sf"/>
</dbReference>
<protein>
    <recommendedName>
        <fullName evidence="2">F-box domain-containing protein</fullName>
    </recommendedName>
</protein>
<dbReference type="CDD" id="cd09917">
    <property type="entry name" value="F-box_SF"/>
    <property type="match status" value="1"/>
</dbReference>
<dbReference type="Proteomes" id="UP001498398">
    <property type="component" value="Unassembled WGS sequence"/>
</dbReference>
<dbReference type="Pfam" id="PF12937">
    <property type="entry name" value="F-box-like"/>
    <property type="match status" value="1"/>
</dbReference>
<evidence type="ECO:0000313" key="4">
    <source>
        <dbReference type="Proteomes" id="UP001498398"/>
    </source>
</evidence>
<keyword evidence="1" id="KW-1133">Transmembrane helix</keyword>
<evidence type="ECO:0000259" key="2">
    <source>
        <dbReference type="Pfam" id="PF12937"/>
    </source>
</evidence>
<evidence type="ECO:0000313" key="3">
    <source>
        <dbReference type="EMBL" id="KAK7458081.1"/>
    </source>
</evidence>
<reference evidence="3 4" key="1">
    <citation type="submission" date="2024-01" db="EMBL/GenBank/DDBJ databases">
        <title>A draft genome for the cacao thread blight pathogen Marasmiellus scandens.</title>
        <authorList>
            <person name="Baruah I.K."/>
            <person name="Leung J."/>
            <person name="Bukari Y."/>
            <person name="Amoako-Attah I."/>
            <person name="Meinhardt L.W."/>
            <person name="Bailey B.A."/>
            <person name="Cohen S.P."/>
        </authorList>
    </citation>
    <scope>NUCLEOTIDE SEQUENCE [LARGE SCALE GENOMIC DNA]</scope>
    <source>
        <strain evidence="3 4">GH-19</strain>
    </source>
</reference>
<name>A0ABR1JIK1_9AGAR</name>